<name>A0A8X6LR52_TRICU</name>
<dbReference type="Gene3D" id="3.80.10.10">
    <property type="entry name" value="Ribonuclease Inhibitor"/>
    <property type="match status" value="1"/>
</dbReference>
<dbReference type="PANTHER" id="PTHR45930">
    <property type="entry name" value="G-PROTEIN COUPLED RECEPTOR 124-LIKE PROTEIN"/>
    <property type="match status" value="1"/>
</dbReference>
<dbReference type="AlphaFoldDB" id="A0A8X6LR52"/>
<dbReference type="GO" id="GO:0005886">
    <property type="term" value="C:plasma membrane"/>
    <property type="evidence" value="ECO:0007669"/>
    <property type="project" value="TreeGrafter"/>
</dbReference>
<evidence type="ECO:0000313" key="4">
    <source>
        <dbReference type="Proteomes" id="UP000887116"/>
    </source>
</evidence>
<reference evidence="3" key="1">
    <citation type="submission" date="2020-07" db="EMBL/GenBank/DDBJ databases">
        <title>Multicomponent nature underlies the extraordinary mechanical properties of spider dragline silk.</title>
        <authorList>
            <person name="Kono N."/>
            <person name="Nakamura H."/>
            <person name="Mori M."/>
            <person name="Yoshida Y."/>
            <person name="Ohtoshi R."/>
            <person name="Malay A.D."/>
            <person name="Moran D.A.P."/>
            <person name="Tomita M."/>
            <person name="Numata K."/>
            <person name="Arakawa K."/>
        </authorList>
    </citation>
    <scope>NUCLEOTIDE SEQUENCE</scope>
</reference>
<keyword evidence="4" id="KW-1185">Reference proteome</keyword>
<dbReference type="GO" id="GO:0007166">
    <property type="term" value="P:cell surface receptor signaling pathway"/>
    <property type="evidence" value="ECO:0007669"/>
    <property type="project" value="TreeGrafter"/>
</dbReference>
<dbReference type="SUPFAM" id="SSF52058">
    <property type="entry name" value="L domain-like"/>
    <property type="match status" value="1"/>
</dbReference>
<dbReference type="Proteomes" id="UP000887116">
    <property type="component" value="Unassembled WGS sequence"/>
</dbReference>
<gene>
    <name evidence="3" type="primary">AVEN_211223_1</name>
    <name evidence="3" type="ORF">TNCT_466851</name>
</gene>
<accession>A0A8X6LR52</accession>
<dbReference type="EMBL" id="BMAO01007977">
    <property type="protein sequence ID" value="GFR19931.1"/>
    <property type="molecule type" value="Genomic_DNA"/>
</dbReference>
<dbReference type="InterPro" id="IPR051963">
    <property type="entry name" value="Adhesion_GPCR_A"/>
</dbReference>
<proteinExistence type="inferred from homology"/>
<keyword evidence="2" id="KW-0675">Receptor</keyword>
<evidence type="ECO:0000256" key="2">
    <source>
        <dbReference type="ARBA" id="ARBA00023170"/>
    </source>
</evidence>
<dbReference type="InterPro" id="IPR032675">
    <property type="entry name" value="LRR_dom_sf"/>
</dbReference>
<evidence type="ECO:0000256" key="1">
    <source>
        <dbReference type="ARBA" id="ARBA00007343"/>
    </source>
</evidence>
<comment type="caution">
    <text evidence="3">The sequence shown here is derived from an EMBL/GenBank/DDBJ whole genome shotgun (WGS) entry which is preliminary data.</text>
</comment>
<organism evidence="3 4">
    <name type="scientific">Trichonephila clavata</name>
    <name type="common">Joro spider</name>
    <name type="synonym">Nephila clavata</name>
    <dbReference type="NCBI Taxonomy" id="2740835"/>
    <lineage>
        <taxon>Eukaryota</taxon>
        <taxon>Metazoa</taxon>
        <taxon>Ecdysozoa</taxon>
        <taxon>Arthropoda</taxon>
        <taxon>Chelicerata</taxon>
        <taxon>Arachnida</taxon>
        <taxon>Araneae</taxon>
        <taxon>Araneomorphae</taxon>
        <taxon>Entelegynae</taxon>
        <taxon>Araneoidea</taxon>
        <taxon>Nephilidae</taxon>
        <taxon>Trichonephila</taxon>
    </lineage>
</organism>
<sequence>MPLLQTVGLRENQIVTIPATAFDENFSKLKYLMLEGNPLMCDCRLYWLLKNKPERLTGTCDTPWVYKGLELNDFKTDNLVCPLP</sequence>
<dbReference type="OrthoDB" id="6432250at2759"/>
<comment type="similarity">
    <text evidence="1">Belongs to the G-protein coupled receptor 2 family. Adhesion G-protein coupled receptor (ADGR) subfamily.</text>
</comment>
<evidence type="ECO:0000313" key="3">
    <source>
        <dbReference type="EMBL" id="GFR19931.1"/>
    </source>
</evidence>
<dbReference type="PANTHER" id="PTHR45930:SF4">
    <property type="entry name" value="ADHESION G PROTEIN-COUPLED RECEPTOR A3"/>
    <property type="match status" value="1"/>
</dbReference>
<protein>
    <submittedName>
        <fullName evidence="3">LRRCT domain-containing protein</fullName>
    </submittedName>
</protein>